<evidence type="ECO:0000256" key="1">
    <source>
        <dbReference type="SAM" id="MobiDB-lite"/>
    </source>
</evidence>
<dbReference type="AlphaFoldDB" id="C1GRS5"/>
<name>C1GRS5_PARBA</name>
<gene>
    <name evidence="2" type="ORF">PAAG_01220</name>
</gene>
<sequence length="180" mass="19431">MYYRRSTGQQHLFTEEQLANDIFIRKQFTKLRIALIRNNAGLLQYQTLYVEGQQLAPLAFSSQGQNVLALPGRDVLIHPHPISRNGGEASGLMVPAPFLNAFGYPGTSGEHVRIASGAITELDAPYKMTHVVAPIFLPSSLPQAPPATTQPGAGPSPGHPTPRRLMVTRTGTGDNPIALV</sequence>
<dbReference type="eggNOG" id="ENOG502RPI5">
    <property type="taxonomic scope" value="Eukaryota"/>
</dbReference>
<dbReference type="HOGENOM" id="CLU_1496683_0_0_1"/>
<dbReference type="KEGG" id="pbl:PAAG_01220"/>
<dbReference type="Proteomes" id="UP000002059">
    <property type="component" value="Partially assembled WGS sequence"/>
</dbReference>
<keyword evidence="3" id="KW-1185">Reference proteome</keyword>
<dbReference type="EMBL" id="KN293993">
    <property type="protein sequence ID" value="EEH38299.2"/>
    <property type="molecule type" value="Genomic_DNA"/>
</dbReference>
<evidence type="ECO:0000313" key="3">
    <source>
        <dbReference type="Proteomes" id="UP000002059"/>
    </source>
</evidence>
<evidence type="ECO:0000313" key="2">
    <source>
        <dbReference type="EMBL" id="EEH38299.2"/>
    </source>
</evidence>
<dbReference type="RefSeq" id="XP_015701052.1">
    <property type="nucleotide sequence ID" value="XM_015844271.1"/>
</dbReference>
<dbReference type="VEuPathDB" id="FungiDB:PAAG_01220"/>
<feature type="region of interest" description="Disordered" evidence="1">
    <location>
        <begin position="142"/>
        <end position="180"/>
    </location>
</feature>
<accession>C1GRS5</accession>
<reference evidence="2 3" key="1">
    <citation type="journal article" date="2011" name="PLoS Genet.">
        <title>Comparative genomic analysis of human fungal pathogens causing paracoccidioidomycosis.</title>
        <authorList>
            <person name="Desjardins C.A."/>
            <person name="Champion M.D."/>
            <person name="Holder J.W."/>
            <person name="Muszewska A."/>
            <person name="Goldberg J."/>
            <person name="Bailao A.M."/>
            <person name="Brigido M.M."/>
            <person name="Ferreira M.E."/>
            <person name="Garcia A.M."/>
            <person name="Grynberg M."/>
            <person name="Gujja S."/>
            <person name="Heiman D.I."/>
            <person name="Henn M.R."/>
            <person name="Kodira C.D."/>
            <person name="Leon-Narvaez H."/>
            <person name="Longo L.V."/>
            <person name="Ma L.J."/>
            <person name="Malavazi I."/>
            <person name="Matsuo A.L."/>
            <person name="Morais F.V."/>
            <person name="Pereira M."/>
            <person name="Rodriguez-Brito S."/>
            <person name="Sakthikumar S."/>
            <person name="Salem-Izacc S.M."/>
            <person name="Sykes S.M."/>
            <person name="Teixeira M.M."/>
            <person name="Vallejo M.C."/>
            <person name="Walter M.E."/>
            <person name="Yandava C."/>
            <person name="Young S."/>
            <person name="Zeng Q."/>
            <person name="Zucker J."/>
            <person name="Felipe M.S."/>
            <person name="Goldman G.H."/>
            <person name="Haas B.J."/>
            <person name="McEwen J.G."/>
            <person name="Nino-Vega G."/>
            <person name="Puccia R."/>
            <person name="San-Blas G."/>
            <person name="Soares C.M."/>
            <person name="Birren B.W."/>
            <person name="Cuomo C.A."/>
        </authorList>
    </citation>
    <scope>NUCLEOTIDE SEQUENCE [LARGE SCALE GENOMIC DNA]</scope>
    <source>
        <strain evidence="3">ATCC MYA-826 / Pb01</strain>
    </source>
</reference>
<protein>
    <submittedName>
        <fullName evidence="2">Uncharacterized protein</fullName>
    </submittedName>
</protein>
<proteinExistence type="predicted"/>
<dbReference type="GeneID" id="9100099"/>
<organism evidence="2 3">
    <name type="scientific">Paracoccidioides lutzii (strain ATCC MYA-826 / Pb01)</name>
    <name type="common">Paracoccidioides brasiliensis</name>
    <dbReference type="NCBI Taxonomy" id="502779"/>
    <lineage>
        <taxon>Eukaryota</taxon>
        <taxon>Fungi</taxon>
        <taxon>Dikarya</taxon>
        <taxon>Ascomycota</taxon>
        <taxon>Pezizomycotina</taxon>
        <taxon>Eurotiomycetes</taxon>
        <taxon>Eurotiomycetidae</taxon>
        <taxon>Onygenales</taxon>
        <taxon>Ajellomycetaceae</taxon>
        <taxon>Paracoccidioides</taxon>
    </lineage>
</organism>